<dbReference type="RefSeq" id="WP_183323654.1">
    <property type="nucleotide sequence ID" value="NZ_JACHBQ010000001.1"/>
</dbReference>
<evidence type="ECO:0008006" key="4">
    <source>
        <dbReference type="Google" id="ProtNLM"/>
    </source>
</evidence>
<reference evidence="2 3" key="1">
    <citation type="submission" date="2020-08" db="EMBL/GenBank/DDBJ databases">
        <title>Sequencing the genomes of 1000 actinobacteria strains.</title>
        <authorList>
            <person name="Klenk H.-P."/>
        </authorList>
    </citation>
    <scope>NUCLEOTIDE SEQUENCE [LARGE SCALE GENOMIC DNA]</scope>
    <source>
        <strain evidence="2 3">DSM 21065</strain>
    </source>
</reference>
<feature type="compositionally biased region" description="Polar residues" evidence="1">
    <location>
        <begin position="155"/>
        <end position="170"/>
    </location>
</feature>
<gene>
    <name evidence="2" type="ORF">BJ997_003694</name>
</gene>
<evidence type="ECO:0000313" key="3">
    <source>
        <dbReference type="Proteomes" id="UP000561726"/>
    </source>
</evidence>
<sequence>MANNDEVPHLEDAAGNTLPEPVDQTLAVLAEEKAVADDTQTLLLDAILSFDRMVCFAQAARAEVIDKLRQWTDATAEAGLPRTARGRRDTEWSPQKAAHEGLVAELAALLKLPSGVARNLMFESDLLQHRPPRHPRCPPTRRHQLPPRPNDHRVSTSSTTGPSASRQSPGRPSKRRLSATVKPSPSRNCGGRP</sequence>
<protein>
    <recommendedName>
        <fullName evidence="4">DUF222 domain-containing protein</fullName>
    </recommendedName>
</protein>
<feature type="compositionally biased region" description="Basic residues" evidence="1">
    <location>
        <begin position="130"/>
        <end position="145"/>
    </location>
</feature>
<evidence type="ECO:0000256" key="1">
    <source>
        <dbReference type="SAM" id="MobiDB-lite"/>
    </source>
</evidence>
<dbReference type="Proteomes" id="UP000561726">
    <property type="component" value="Unassembled WGS sequence"/>
</dbReference>
<feature type="region of interest" description="Disordered" evidence="1">
    <location>
        <begin position="127"/>
        <end position="193"/>
    </location>
</feature>
<dbReference type="EMBL" id="JACHBQ010000001">
    <property type="protein sequence ID" value="MBB5643146.1"/>
    <property type="molecule type" value="Genomic_DNA"/>
</dbReference>
<proteinExistence type="predicted"/>
<evidence type="ECO:0000313" key="2">
    <source>
        <dbReference type="EMBL" id="MBB5643146.1"/>
    </source>
</evidence>
<organism evidence="2 3">
    <name type="scientific">Cryobacterium roopkundense</name>
    <dbReference type="NCBI Taxonomy" id="1001240"/>
    <lineage>
        <taxon>Bacteria</taxon>
        <taxon>Bacillati</taxon>
        <taxon>Actinomycetota</taxon>
        <taxon>Actinomycetes</taxon>
        <taxon>Micrococcales</taxon>
        <taxon>Microbacteriaceae</taxon>
        <taxon>Cryobacterium</taxon>
    </lineage>
</organism>
<accession>A0A7W9E5F3</accession>
<name>A0A7W9E5F3_9MICO</name>
<comment type="caution">
    <text evidence="2">The sequence shown here is derived from an EMBL/GenBank/DDBJ whole genome shotgun (WGS) entry which is preliminary data.</text>
</comment>
<dbReference type="AlphaFoldDB" id="A0A7W9E5F3"/>